<organism evidence="2 3">
    <name type="scientific">Rhizorhabdus wittichii (strain DSM 6014 / CCUG 31198 / JCM 15750 / NBRC 105917 / EY 4224 / RW1)</name>
    <name type="common">Sphingomonas wittichii</name>
    <dbReference type="NCBI Taxonomy" id="392499"/>
    <lineage>
        <taxon>Bacteria</taxon>
        <taxon>Pseudomonadati</taxon>
        <taxon>Pseudomonadota</taxon>
        <taxon>Alphaproteobacteria</taxon>
        <taxon>Sphingomonadales</taxon>
        <taxon>Sphingomonadaceae</taxon>
        <taxon>Rhizorhabdus</taxon>
    </lineage>
</organism>
<sequence length="155" mass="17128">MKTVGRSLLWVVLSGLGLSACSVDREALRTTAKAPGQPLRDKLYGAIWDDLRSEMTMIFDGGGWASVLRGSGAFENLTVHIRDMRCRSSGRGRLCAFDLVRDSDPKRVSDATEPKMLRCTASFRYDDNEGWTVDRLPPKGGRHSRSTMECEISAG</sequence>
<evidence type="ECO:0000313" key="3">
    <source>
        <dbReference type="Proteomes" id="UP000001989"/>
    </source>
</evidence>
<dbReference type="PROSITE" id="PS51257">
    <property type="entry name" value="PROKAR_LIPOPROTEIN"/>
    <property type="match status" value="1"/>
</dbReference>
<evidence type="ECO:0000256" key="1">
    <source>
        <dbReference type="SAM" id="MobiDB-lite"/>
    </source>
</evidence>
<keyword evidence="3" id="KW-1185">Reference proteome</keyword>
<dbReference type="AlphaFoldDB" id="A0A9J9H9T5"/>
<feature type="region of interest" description="Disordered" evidence="1">
    <location>
        <begin position="136"/>
        <end position="155"/>
    </location>
</feature>
<evidence type="ECO:0008006" key="4">
    <source>
        <dbReference type="Google" id="ProtNLM"/>
    </source>
</evidence>
<dbReference type="Proteomes" id="UP000001989">
    <property type="component" value="Chromosome"/>
</dbReference>
<dbReference type="KEGG" id="swi:Swit_1241"/>
<accession>A0A9J9H9T5</accession>
<gene>
    <name evidence="2" type="ordered locus">Swit_1241</name>
</gene>
<evidence type="ECO:0000313" key="2">
    <source>
        <dbReference type="EMBL" id="ABQ67606.1"/>
    </source>
</evidence>
<protein>
    <recommendedName>
        <fullName evidence="4">Lipoprotein</fullName>
    </recommendedName>
</protein>
<reference evidence="2 3" key="1">
    <citation type="journal article" date="2010" name="J. Bacteriol.">
        <title>Genome sequence of the dioxin-mineralizing bacterium Sphingomonas wittichii RW1.</title>
        <authorList>
            <person name="Miller T.R."/>
            <person name="Delcher A.L."/>
            <person name="Salzberg S.L."/>
            <person name="Saunders E."/>
            <person name="Detter J.C."/>
            <person name="Halden R.U."/>
        </authorList>
    </citation>
    <scope>NUCLEOTIDE SEQUENCE [LARGE SCALE GENOMIC DNA]</scope>
    <source>
        <strain evidence="3">DSM 6014 / CCUG 31198 / JCM 15750 / NBRC 105917 / EY 4224 / RW1</strain>
    </source>
</reference>
<name>A0A9J9H9T5_RHIWR</name>
<proteinExistence type="predicted"/>
<dbReference type="EMBL" id="CP000699">
    <property type="protein sequence ID" value="ABQ67606.1"/>
    <property type="molecule type" value="Genomic_DNA"/>
</dbReference>